<dbReference type="RefSeq" id="WP_354547705.1">
    <property type="nucleotide sequence ID" value="NZ_JBEPSD010000001.1"/>
</dbReference>
<dbReference type="Proteomes" id="UP001549251">
    <property type="component" value="Unassembled WGS sequence"/>
</dbReference>
<gene>
    <name evidence="2" type="ORF">ABIE04_001241</name>
</gene>
<keyword evidence="1" id="KW-1133">Transmembrane helix</keyword>
<proteinExistence type="predicted"/>
<keyword evidence="1" id="KW-0812">Transmembrane</keyword>
<feature type="transmembrane region" description="Helical" evidence="1">
    <location>
        <begin position="74"/>
        <end position="96"/>
    </location>
</feature>
<protein>
    <recommendedName>
        <fullName evidence="4">DUF2567 domain-containing protein</fullName>
    </recommendedName>
</protein>
<sequence>MSTPPPVPVARSTFVNVLGWIFVCLAGFGTLIGLLQNLMFQLVFQPAMQQQVATQPLPPGMPVPMDWMVTHMIWLFRGFLLLSIITLAAAIGLLLRRNWGRRLFIGVMAFAIVYQLLGLVLQWWVMGSMQQAMQLPPDAPAQFASGMHGFLLVIQVFSAIMAVGFSVLFGWIIRRLCSAPIRREFIRMDTPFPTAGSSR</sequence>
<keyword evidence="1" id="KW-0472">Membrane</keyword>
<keyword evidence="3" id="KW-1185">Reference proteome</keyword>
<evidence type="ECO:0000313" key="3">
    <source>
        <dbReference type="Proteomes" id="UP001549251"/>
    </source>
</evidence>
<feature type="transmembrane region" description="Helical" evidence="1">
    <location>
        <begin position="103"/>
        <end position="126"/>
    </location>
</feature>
<comment type="caution">
    <text evidence="2">The sequence shown here is derived from an EMBL/GenBank/DDBJ whole genome shotgun (WGS) entry which is preliminary data.</text>
</comment>
<evidence type="ECO:0008006" key="4">
    <source>
        <dbReference type="Google" id="ProtNLM"/>
    </source>
</evidence>
<evidence type="ECO:0000313" key="2">
    <source>
        <dbReference type="EMBL" id="MET4568914.1"/>
    </source>
</evidence>
<organism evidence="2 3">
    <name type="scientific">Rhodanobacter soli</name>
    <dbReference type="NCBI Taxonomy" id="590609"/>
    <lineage>
        <taxon>Bacteria</taxon>
        <taxon>Pseudomonadati</taxon>
        <taxon>Pseudomonadota</taxon>
        <taxon>Gammaproteobacteria</taxon>
        <taxon>Lysobacterales</taxon>
        <taxon>Rhodanobacteraceae</taxon>
        <taxon>Rhodanobacter</taxon>
    </lineage>
</organism>
<dbReference type="EMBL" id="JBEPSD010000001">
    <property type="protein sequence ID" value="MET4568914.1"/>
    <property type="molecule type" value="Genomic_DNA"/>
</dbReference>
<reference evidence="2 3" key="1">
    <citation type="submission" date="2024-06" db="EMBL/GenBank/DDBJ databases">
        <title>Sorghum-associated microbial communities from plants grown in Nebraska, USA.</title>
        <authorList>
            <person name="Schachtman D."/>
        </authorList>
    </citation>
    <scope>NUCLEOTIDE SEQUENCE [LARGE SCALE GENOMIC DNA]</scope>
    <source>
        <strain evidence="2 3">1757</strain>
    </source>
</reference>
<feature type="transmembrane region" description="Helical" evidence="1">
    <location>
        <begin position="146"/>
        <end position="173"/>
    </location>
</feature>
<evidence type="ECO:0000256" key="1">
    <source>
        <dbReference type="SAM" id="Phobius"/>
    </source>
</evidence>
<name>A0ABV2PV51_9GAMM</name>
<feature type="transmembrane region" description="Helical" evidence="1">
    <location>
        <begin position="12"/>
        <end position="35"/>
    </location>
</feature>
<accession>A0ABV2PV51</accession>